<dbReference type="InterPro" id="IPR033905">
    <property type="entry name" value="Secretory_peroxidase"/>
</dbReference>
<dbReference type="GO" id="GO:0046872">
    <property type="term" value="F:metal ion binding"/>
    <property type="evidence" value="ECO:0007669"/>
    <property type="project" value="UniProtKB-UniRule"/>
</dbReference>
<comment type="similarity">
    <text evidence="19">Belongs to the peroxidase family. Classical plant (class III) peroxidase subfamily.</text>
</comment>
<evidence type="ECO:0000256" key="14">
    <source>
        <dbReference type="PIRSR" id="PIRSR600823-1"/>
    </source>
</evidence>
<keyword evidence="23" id="KW-1185">Reference proteome</keyword>
<feature type="binding site" evidence="16">
    <location>
        <position position="269"/>
    </location>
    <ligand>
        <name>Ca(2+)</name>
        <dbReference type="ChEBI" id="CHEBI:29108"/>
        <label>2</label>
    </ligand>
</feature>
<feature type="binding site" evidence="16">
    <location>
        <position position="112"/>
    </location>
    <ligand>
        <name>Ca(2+)</name>
        <dbReference type="ChEBI" id="CHEBI:29108"/>
        <label>1</label>
    </ligand>
</feature>
<evidence type="ECO:0000256" key="4">
    <source>
        <dbReference type="ARBA" id="ARBA00012313"/>
    </source>
</evidence>
<keyword evidence="6 19" id="KW-0575">Peroxidase</keyword>
<feature type="binding site" evidence="16">
    <location>
        <position position="91"/>
    </location>
    <ligand>
        <name>Ca(2+)</name>
        <dbReference type="ChEBI" id="CHEBI:29108"/>
        <label>1</label>
    </ligand>
</feature>
<feature type="chain" id="PRO_5005124575" description="Peroxidase" evidence="19">
    <location>
        <begin position="26"/>
        <end position="348"/>
    </location>
</feature>
<feature type="binding site" evidence="16">
    <location>
        <position position="277"/>
    </location>
    <ligand>
        <name>Ca(2+)</name>
        <dbReference type="ChEBI" id="CHEBI:29108"/>
        <label>2</label>
    </ligand>
</feature>
<name>B9RSX7_RICCO</name>
<evidence type="ECO:0000256" key="20">
    <source>
        <dbReference type="SAM" id="MobiDB-lite"/>
    </source>
</evidence>
<sequence length="348" mass="37909">MRRNYNIILLYLSLLLLAGLDVSNGKGGGHGRDDHDQQNGRGHGHGSDKQHGGKKVNSCPQLETISRDITWGRVASNPTLPAKLIRMHFHDCFVRGCDASILLDSTGNTKAEKEAIPNRSLTGFDVIDDIKAKLEEECPGQISCADIIALAARDAVSFQFGRPLWPVAFGRKDGRISLESEATRDLPSPAADFKTLLSQFRSHGLDVTDLVALSGAHTIGVGHCVIIAKRLFNFTGIGDTDPSLDKNYADFLKKQCSNPPNPTTTVEMDPGSSLSFDTNYFVAINHKKGLFQSDAALLTNPEAARLSSNFENPNVFFPRFAQSMVKMGSIGVLTGKQGEIRKNCHFVN</sequence>
<dbReference type="InterPro" id="IPR010255">
    <property type="entry name" value="Haem_peroxidase_sf"/>
</dbReference>
<keyword evidence="13 19" id="KW-0376">Hydrogen peroxide</keyword>
<keyword evidence="5 19" id="KW-0964">Secreted</keyword>
<evidence type="ECO:0000256" key="15">
    <source>
        <dbReference type="PIRSR" id="PIRSR600823-2"/>
    </source>
</evidence>
<comment type="subcellular location">
    <subcellularLocation>
        <location evidence="19">Secreted</location>
    </subcellularLocation>
</comment>
<evidence type="ECO:0000256" key="19">
    <source>
        <dbReference type="RuleBase" id="RU362060"/>
    </source>
</evidence>
<feature type="binding site" evidence="16">
    <location>
        <position position="100"/>
    </location>
    <ligand>
        <name>Ca(2+)</name>
        <dbReference type="ChEBI" id="CHEBI:29108"/>
        <label>1</label>
    </ligand>
</feature>
<evidence type="ECO:0000256" key="5">
    <source>
        <dbReference type="ARBA" id="ARBA00022525"/>
    </source>
</evidence>
<reference evidence="23" key="1">
    <citation type="journal article" date="2010" name="Nat. Biotechnol.">
        <title>Draft genome sequence of the oilseed species Ricinus communis.</title>
        <authorList>
            <person name="Chan A.P."/>
            <person name="Crabtree J."/>
            <person name="Zhao Q."/>
            <person name="Lorenzi H."/>
            <person name="Orvis J."/>
            <person name="Puiu D."/>
            <person name="Melake-Berhan A."/>
            <person name="Jones K.M."/>
            <person name="Redman J."/>
            <person name="Chen G."/>
            <person name="Cahoon E.B."/>
            <person name="Gedil M."/>
            <person name="Stanke M."/>
            <person name="Haas B.J."/>
            <person name="Wortman J.R."/>
            <person name="Fraser-Liggett C.M."/>
            <person name="Ravel J."/>
            <person name="Rabinowicz P.D."/>
        </authorList>
    </citation>
    <scope>NUCLEOTIDE SEQUENCE [LARGE SCALE GENOMIC DNA]</scope>
    <source>
        <strain evidence="23">cv. Hale</strain>
    </source>
</reference>
<evidence type="ECO:0000256" key="2">
    <source>
        <dbReference type="ARBA" id="ARBA00002322"/>
    </source>
</evidence>
<evidence type="ECO:0000256" key="17">
    <source>
        <dbReference type="PIRSR" id="PIRSR600823-4"/>
    </source>
</evidence>
<dbReference type="GO" id="GO:0006950">
    <property type="term" value="P:response to stress"/>
    <property type="evidence" value="ECO:0000318"/>
    <property type="project" value="GO_Central"/>
</dbReference>
<dbReference type="GO" id="GO:0042744">
    <property type="term" value="P:hydrogen peroxide catabolic process"/>
    <property type="evidence" value="ECO:0007669"/>
    <property type="project" value="UniProtKB-KW"/>
</dbReference>
<evidence type="ECO:0000256" key="10">
    <source>
        <dbReference type="ARBA" id="ARBA00023004"/>
    </source>
</evidence>
<dbReference type="InterPro" id="IPR000823">
    <property type="entry name" value="Peroxidase_pln"/>
</dbReference>
<feature type="binding site" description="axial binding residue" evidence="16">
    <location>
        <position position="217"/>
    </location>
    <ligand>
        <name>heme b</name>
        <dbReference type="ChEBI" id="CHEBI:60344"/>
    </ligand>
    <ligandPart>
        <name>Fe</name>
        <dbReference type="ChEBI" id="CHEBI:18248"/>
    </ligandPart>
</feature>
<gene>
    <name evidence="22" type="ORF">RCOM_0679200</name>
</gene>
<dbReference type="GO" id="GO:0009505">
    <property type="term" value="C:plant-type cell wall"/>
    <property type="evidence" value="ECO:0000318"/>
    <property type="project" value="GO_Central"/>
</dbReference>
<keyword evidence="16 19" id="KW-0106">Calcium</keyword>
<keyword evidence="12" id="KW-0325">Glycoprotein</keyword>
<evidence type="ECO:0000313" key="23">
    <source>
        <dbReference type="Proteomes" id="UP000008311"/>
    </source>
</evidence>
<dbReference type="EC" id="1.11.1.7" evidence="4 19"/>
<evidence type="ECO:0000256" key="12">
    <source>
        <dbReference type="ARBA" id="ARBA00023180"/>
    </source>
</evidence>
<dbReference type="Proteomes" id="UP000008311">
    <property type="component" value="Unassembled WGS sequence"/>
</dbReference>
<feature type="disulfide bond" evidence="18">
    <location>
        <begin position="224"/>
        <end position="256"/>
    </location>
</feature>
<keyword evidence="11 18" id="KW-1015">Disulfide bond</keyword>
<feature type="region of interest" description="Disordered" evidence="20">
    <location>
        <begin position="26"/>
        <end position="58"/>
    </location>
</feature>
<keyword evidence="9 19" id="KW-0560">Oxidoreductase</keyword>
<evidence type="ECO:0000256" key="11">
    <source>
        <dbReference type="ARBA" id="ARBA00023157"/>
    </source>
</evidence>
<keyword evidence="7 19" id="KW-0349">Heme</keyword>
<dbReference type="PROSITE" id="PS00435">
    <property type="entry name" value="PEROXIDASE_1"/>
    <property type="match status" value="1"/>
</dbReference>
<dbReference type="FunFam" id="1.10.520.10:FF:000008">
    <property type="entry name" value="Peroxidase"/>
    <property type="match status" value="1"/>
</dbReference>
<feature type="disulfide bond" evidence="18">
    <location>
        <begin position="59"/>
        <end position="138"/>
    </location>
</feature>
<dbReference type="PRINTS" id="PR00458">
    <property type="entry name" value="PEROXIDASE"/>
</dbReference>
<feature type="binding site" evidence="15">
    <location>
        <position position="187"/>
    </location>
    <ligand>
        <name>substrate</name>
    </ligand>
</feature>
<dbReference type="GO" id="GO:0020037">
    <property type="term" value="F:heme binding"/>
    <property type="evidence" value="ECO:0007669"/>
    <property type="project" value="UniProtKB-UniRule"/>
</dbReference>
<feature type="binding site" evidence="16">
    <location>
        <position position="94"/>
    </location>
    <ligand>
        <name>Ca(2+)</name>
        <dbReference type="ChEBI" id="CHEBI:29108"/>
        <label>1</label>
    </ligand>
</feature>
<feature type="domain" description="Plant heme peroxidase family profile" evidence="21">
    <location>
        <begin position="57"/>
        <end position="348"/>
    </location>
</feature>
<feature type="binding site" evidence="16">
    <location>
        <position position="98"/>
    </location>
    <ligand>
        <name>Ca(2+)</name>
        <dbReference type="ChEBI" id="CHEBI:29108"/>
        <label>1</label>
    </ligand>
</feature>
<feature type="binding site" evidence="16">
    <location>
        <position position="96"/>
    </location>
    <ligand>
        <name>Ca(2+)</name>
        <dbReference type="ChEBI" id="CHEBI:29108"/>
        <label>1</label>
    </ligand>
</feature>
<organism evidence="22 23">
    <name type="scientific">Ricinus communis</name>
    <name type="common">Castor bean</name>
    <dbReference type="NCBI Taxonomy" id="3988"/>
    <lineage>
        <taxon>Eukaryota</taxon>
        <taxon>Viridiplantae</taxon>
        <taxon>Streptophyta</taxon>
        <taxon>Embryophyta</taxon>
        <taxon>Tracheophyta</taxon>
        <taxon>Spermatophyta</taxon>
        <taxon>Magnoliopsida</taxon>
        <taxon>eudicotyledons</taxon>
        <taxon>Gunneridae</taxon>
        <taxon>Pentapetalae</taxon>
        <taxon>rosids</taxon>
        <taxon>fabids</taxon>
        <taxon>Malpighiales</taxon>
        <taxon>Euphorbiaceae</taxon>
        <taxon>Acalyphoideae</taxon>
        <taxon>Acalypheae</taxon>
        <taxon>Ricinus</taxon>
    </lineage>
</organism>
<dbReference type="GO" id="GO:0006979">
    <property type="term" value="P:response to oxidative stress"/>
    <property type="evidence" value="ECO:0007669"/>
    <property type="project" value="UniProtKB-UniRule"/>
</dbReference>
<dbReference type="EMBL" id="EQ973812">
    <property type="protein sequence ID" value="EEF45460.1"/>
    <property type="molecule type" value="Genomic_DNA"/>
</dbReference>
<feature type="binding site" evidence="16">
    <location>
        <position position="218"/>
    </location>
    <ligand>
        <name>Ca(2+)</name>
        <dbReference type="ChEBI" id="CHEBI:29108"/>
        <label>2</label>
    </ligand>
</feature>
<dbReference type="InterPro" id="IPR002016">
    <property type="entry name" value="Haem_peroxidase"/>
</dbReference>
<dbReference type="PROSITE" id="PS50873">
    <property type="entry name" value="PEROXIDASE_4"/>
    <property type="match status" value="1"/>
</dbReference>
<evidence type="ECO:0000256" key="18">
    <source>
        <dbReference type="PIRSR" id="PIRSR600823-5"/>
    </source>
</evidence>
<dbReference type="Pfam" id="PF00141">
    <property type="entry name" value="peroxidase"/>
    <property type="match status" value="1"/>
</dbReference>
<dbReference type="PRINTS" id="PR00461">
    <property type="entry name" value="PLPEROXIDASE"/>
</dbReference>
<proteinExistence type="inferred from homology"/>
<dbReference type="OrthoDB" id="2113341at2759"/>
<evidence type="ECO:0000256" key="16">
    <source>
        <dbReference type="PIRSR" id="PIRSR600823-3"/>
    </source>
</evidence>
<evidence type="ECO:0000256" key="1">
    <source>
        <dbReference type="ARBA" id="ARBA00000189"/>
    </source>
</evidence>
<dbReference type="GO" id="GO:0140825">
    <property type="term" value="F:lactoperoxidase activity"/>
    <property type="evidence" value="ECO:0007669"/>
    <property type="project" value="UniProtKB-EC"/>
</dbReference>
<dbReference type="PANTHER" id="PTHR31235">
    <property type="entry name" value="PEROXIDASE 25-RELATED"/>
    <property type="match status" value="1"/>
</dbReference>
<dbReference type="GO" id="GO:0005576">
    <property type="term" value="C:extracellular region"/>
    <property type="evidence" value="ECO:0007669"/>
    <property type="project" value="UniProtKB-SubCell"/>
</dbReference>
<comment type="similarity">
    <text evidence="3">Belongs to the peroxidase family. Ascorbate peroxidase subfamily.</text>
</comment>
<evidence type="ECO:0000313" key="22">
    <source>
        <dbReference type="EMBL" id="EEF45460.1"/>
    </source>
</evidence>
<dbReference type="Gene3D" id="1.10.520.10">
    <property type="match status" value="1"/>
</dbReference>
<dbReference type="CDD" id="cd00693">
    <property type="entry name" value="secretory_peroxidase"/>
    <property type="match status" value="1"/>
</dbReference>
<dbReference type="STRING" id="3988.B9RSX7"/>
<dbReference type="OMA" id="SYQFGRP"/>
<evidence type="ECO:0000259" key="21">
    <source>
        <dbReference type="PROSITE" id="PS50873"/>
    </source>
</evidence>
<feature type="site" description="Transition state stabilizer" evidence="17">
    <location>
        <position position="86"/>
    </location>
</feature>
<dbReference type="GO" id="GO:0004601">
    <property type="term" value="F:peroxidase activity"/>
    <property type="evidence" value="ECO:0000318"/>
    <property type="project" value="GO_Central"/>
</dbReference>
<dbReference type="InterPro" id="IPR019793">
    <property type="entry name" value="Peroxidases_heam-ligand_BS"/>
</dbReference>
<keyword evidence="10 16" id="KW-0408">Iron</keyword>
<protein>
    <recommendedName>
        <fullName evidence="4 19">Peroxidase</fullName>
        <ecNumber evidence="4 19">1.11.1.7</ecNumber>
    </recommendedName>
</protein>
<evidence type="ECO:0000256" key="8">
    <source>
        <dbReference type="ARBA" id="ARBA00022723"/>
    </source>
</evidence>
<feature type="disulfide bond" evidence="18">
    <location>
        <begin position="92"/>
        <end position="97"/>
    </location>
</feature>
<feature type="signal peptide" evidence="19">
    <location>
        <begin position="1"/>
        <end position="25"/>
    </location>
</feature>
<comment type="cofactor">
    <cofactor evidence="16 19">
        <name>Ca(2+)</name>
        <dbReference type="ChEBI" id="CHEBI:29108"/>
    </cofactor>
    <text evidence="16 19">Binds 2 calcium ions per subunit.</text>
</comment>
<dbReference type="FunCoup" id="B9RSX7">
    <property type="interactions" value="236"/>
</dbReference>
<evidence type="ECO:0000256" key="13">
    <source>
        <dbReference type="ARBA" id="ARBA00023324"/>
    </source>
</evidence>
<keyword evidence="8 16" id="KW-0479">Metal-binding</keyword>
<dbReference type="AlphaFoldDB" id="B9RSX7"/>
<evidence type="ECO:0000256" key="9">
    <source>
        <dbReference type="ARBA" id="ARBA00023002"/>
    </source>
</evidence>
<dbReference type="FunFam" id="1.10.420.10:FF:000008">
    <property type="entry name" value="Peroxidase"/>
    <property type="match status" value="1"/>
</dbReference>
<dbReference type="SUPFAM" id="SSF48113">
    <property type="entry name" value="Heme-dependent peroxidases"/>
    <property type="match status" value="1"/>
</dbReference>
<evidence type="ECO:0000256" key="7">
    <source>
        <dbReference type="ARBA" id="ARBA00022617"/>
    </source>
</evidence>
<evidence type="ECO:0000256" key="6">
    <source>
        <dbReference type="ARBA" id="ARBA00022559"/>
    </source>
</evidence>
<feature type="disulfide bond" evidence="18">
    <location>
        <begin position="144"/>
        <end position="344"/>
    </location>
</feature>
<accession>B9RSX7</accession>
<comment type="cofactor">
    <cofactor evidence="16 19">
        <name>heme b</name>
        <dbReference type="ChEBI" id="CHEBI:60344"/>
    </cofactor>
    <text evidence="16 19">Binds 1 heme b (iron(II)-protoporphyrin IX) group per subunit.</text>
</comment>
<keyword evidence="19" id="KW-0732">Signal</keyword>
<feature type="active site" description="Proton acceptor" evidence="14">
    <location>
        <position position="90"/>
    </location>
</feature>
<dbReference type="InParanoid" id="B9RSX7"/>
<comment type="function">
    <text evidence="2">Removal of H(2)O(2), oxidation of toxic reductants, biosynthesis and degradation of lignin, suberization, auxin catabolism, response to environmental stresses such as wounding, pathogen attack and oxidative stress. These functions might be dependent on each isozyme/isoform in each plant tissue.</text>
</comment>
<dbReference type="eggNOG" id="ENOG502QTB3">
    <property type="taxonomic scope" value="Eukaryota"/>
</dbReference>
<comment type="catalytic activity">
    <reaction evidence="1 19">
        <text>2 a phenolic donor + H2O2 = 2 a phenolic radical donor + 2 H2O</text>
        <dbReference type="Rhea" id="RHEA:56136"/>
        <dbReference type="ChEBI" id="CHEBI:15377"/>
        <dbReference type="ChEBI" id="CHEBI:16240"/>
        <dbReference type="ChEBI" id="CHEBI:139520"/>
        <dbReference type="ChEBI" id="CHEBI:139521"/>
        <dbReference type="EC" id="1.11.1.7"/>
    </reaction>
</comment>
<dbReference type="Gene3D" id="1.10.420.10">
    <property type="entry name" value="Peroxidase, domain 2"/>
    <property type="match status" value="1"/>
</dbReference>
<evidence type="ECO:0000256" key="3">
    <source>
        <dbReference type="ARBA" id="ARBA00006873"/>
    </source>
</evidence>